<evidence type="ECO:0000259" key="2">
    <source>
        <dbReference type="Pfam" id="PF12728"/>
    </source>
</evidence>
<dbReference type="Pfam" id="PF12728">
    <property type="entry name" value="HTH_17"/>
    <property type="match status" value="1"/>
</dbReference>
<reference evidence="4" key="1">
    <citation type="submission" date="2017-02" db="EMBL/GenBank/DDBJ databases">
        <authorList>
            <person name="Varghese N."/>
            <person name="Submissions S."/>
        </authorList>
    </citation>
    <scope>NUCLEOTIDE SEQUENCE [LARGE SCALE GENOMIC DNA]</scope>
    <source>
        <strain evidence="4">DSM 16521</strain>
    </source>
</reference>
<dbReference type="GO" id="GO:0003677">
    <property type="term" value="F:DNA binding"/>
    <property type="evidence" value="ECO:0007669"/>
    <property type="project" value="InterPro"/>
</dbReference>
<evidence type="ECO:0000256" key="1">
    <source>
        <dbReference type="SAM" id="Coils"/>
    </source>
</evidence>
<dbReference type="InterPro" id="IPR010093">
    <property type="entry name" value="SinI_DNA-bd"/>
</dbReference>
<dbReference type="NCBIfam" id="TIGR01764">
    <property type="entry name" value="excise"/>
    <property type="match status" value="1"/>
</dbReference>
<evidence type="ECO:0000313" key="3">
    <source>
        <dbReference type="EMBL" id="SKA17764.1"/>
    </source>
</evidence>
<proteinExistence type="predicted"/>
<name>A0A1T4RP62_9FIRM</name>
<evidence type="ECO:0000313" key="4">
    <source>
        <dbReference type="Proteomes" id="UP000189933"/>
    </source>
</evidence>
<protein>
    <submittedName>
        <fullName evidence="3">DNA binding domain-containing protein, excisionase family</fullName>
    </submittedName>
</protein>
<keyword evidence="4" id="KW-1185">Reference proteome</keyword>
<dbReference type="InterPro" id="IPR041657">
    <property type="entry name" value="HTH_17"/>
</dbReference>
<dbReference type="AlphaFoldDB" id="A0A1T4RP62"/>
<dbReference type="EMBL" id="FUXM01000033">
    <property type="protein sequence ID" value="SKA17764.1"/>
    <property type="molecule type" value="Genomic_DNA"/>
</dbReference>
<gene>
    <name evidence="3" type="ORF">SAMN02745885_02214</name>
</gene>
<accession>A0A1T4RP62</accession>
<dbReference type="RefSeq" id="WP_078666224.1">
    <property type="nucleotide sequence ID" value="NZ_FUXM01000033.1"/>
</dbReference>
<keyword evidence="1" id="KW-0175">Coiled coil</keyword>
<dbReference type="OrthoDB" id="4870800at2"/>
<sequence>MQEQAPLKVLTVQEVAQVLKTDREKVEKLIASGRLPAMVLPGQEVRIRAEDLLTFLKNETAQYTELKRKYHSYQQERLEKLERALQQLKIIPEKLNHGLQGELNRAAGDYSRVLELKEVFEDIYKLTRRILKTQQRVESRKSSDHDDYFQQLEIEWQEWEREIEKWQDRFLTRAKKAGKKLNFGLAQVYQNLVQILINEWDKIRKENF</sequence>
<dbReference type="Proteomes" id="UP000189933">
    <property type="component" value="Unassembled WGS sequence"/>
</dbReference>
<feature type="coiled-coil region" evidence="1">
    <location>
        <begin position="56"/>
        <end position="91"/>
    </location>
</feature>
<organism evidence="3 4">
    <name type="scientific">Carboxydocella sporoproducens DSM 16521</name>
    <dbReference type="NCBI Taxonomy" id="1121270"/>
    <lineage>
        <taxon>Bacteria</taxon>
        <taxon>Bacillati</taxon>
        <taxon>Bacillota</taxon>
        <taxon>Clostridia</taxon>
        <taxon>Eubacteriales</taxon>
        <taxon>Clostridiales Family XVI. Incertae Sedis</taxon>
        <taxon>Carboxydocella</taxon>
    </lineage>
</organism>
<feature type="domain" description="Helix-turn-helix" evidence="2">
    <location>
        <begin position="9"/>
        <end position="58"/>
    </location>
</feature>